<dbReference type="InterPro" id="IPR036390">
    <property type="entry name" value="WH_DNA-bd_sf"/>
</dbReference>
<dbReference type="STRING" id="1121279.SAMN02745887_01003"/>
<organism evidence="8 9">
    <name type="scientific">Chitinimonas taiwanensis DSM 18899</name>
    <dbReference type="NCBI Taxonomy" id="1121279"/>
    <lineage>
        <taxon>Bacteria</taxon>
        <taxon>Pseudomonadati</taxon>
        <taxon>Pseudomonadota</taxon>
        <taxon>Betaproteobacteria</taxon>
        <taxon>Neisseriales</taxon>
        <taxon>Chitinibacteraceae</taxon>
        <taxon>Chitinimonas</taxon>
    </lineage>
</organism>
<accession>A0A1K2HAY3</accession>
<keyword evidence="5 8" id="KW-0238">DNA-binding</keyword>
<dbReference type="GO" id="GO:0003677">
    <property type="term" value="F:DNA binding"/>
    <property type="evidence" value="ECO:0007669"/>
    <property type="project" value="UniProtKB-KW"/>
</dbReference>
<sequence>MHATNRYQALADALSARIRKGILQPGDRLPSVRQLCELHTASPATVTHALHLLEDAGLIEARPRLGFFVRSALRQFAQPEQCAEPGLPQPIALAGHRKLVIEFAHQCGQTPLGMSALDDGLAPTQALRKLLVQALQRDEQILLRASYEGDAPLREQIARRSLLLGCDFHPDEIVLTHGDTEALDLCLRVLTRPGDVVAIATPGPLRTLEMLEGHGLQVLEIPAHPCNGLSLDALDFALRHNRVAACIVNVNFPSPTGSLLSDADKARLAELAQRLGVPLIEVDTFGELAHNGQRPKPVKAWDRHDNILYCSDFSAVISPGFNVGYIAAGRQRLTLAASRTVHGEPIPALIQHALSGMLASGQFERSLRRLRSQLAANMQAYRRAVYAHFPPGTRVACGEGGFLLWLELPRELDATELQRRARCQGQSFAPGALFSLGSSFNNCLRLNAGFALTAQIEEGLRLIGRLAYSLLDELAETT</sequence>
<dbReference type="InterPro" id="IPR015424">
    <property type="entry name" value="PyrdxlP-dep_Trfase"/>
</dbReference>
<gene>
    <name evidence="8" type="ORF">SAMN02745887_01003</name>
</gene>
<dbReference type="CDD" id="cd00609">
    <property type="entry name" value="AAT_like"/>
    <property type="match status" value="1"/>
</dbReference>
<dbReference type="Proteomes" id="UP000186513">
    <property type="component" value="Unassembled WGS sequence"/>
</dbReference>
<evidence type="ECO:0000259" key="7">
    <source>
        <dbReference type="PROSITE" id="PS50949"/>
    </source>
</evidence>
<evidence type="ECO:0000256" key="4">
    <source>
        <dbReference type="ARBA" id="ARBA00023015"/>
    </source>
</evidence>
<keyword evidence="6" id="KW-0804">Transcription</keyword>
<dbReference type="Gene3D" id="1.10.10.10">
    <property type="entry name" value="Winged helix-like DNA-binding domain superfamily/Winged helix DNA-binding domain"/>
    <property type="match status" value="1"/>
</dbReference>
<dbReference type="InterPro" id="IPR051446">
    <property type="entry name" value="HTH_trans_reg/aminotransferase"/>
</dbReference>
<evidence type="ECO:0000256" key="1">
    <source>
        <dbReference type="ARBA" id="ARBA00005384"/>
    </source>
</evidence>
<dbReference type="SUPFAM" id="SSF53383">
    <property type="entry name" value="PLP-dependent transferases"/>
    <property type="match status" value="1"/>
</dbReference>
<evidence type="ECO:0000313" key="9">
    <source>
        <dbReference type="Proteomes" id="UP000186513"/>
    </source>
</evidence>
<dbReference type="PANTHER" id="PTHR46577:SF2">
    <property type="entry name" value="TRANSCRIPTIONAL REGULATORY PROTEIN"/>
    <property type="match status" value="1"/>
</dbReference>
<dbReference type="GO" id="GO:0030170">
    <property type="term" value="F:pyridoxal phosphate binding"/>
    <property type="evidence" value="ECO:0007669"/>
    <property type="project" value="InterPro"/>
</dbReference>
<dbReference type="InterPro" id="IPR000524">
    <property type="entry name" value="Tscrpt_reg_HTH_GntR"/>
</dbReference>
<dbReference type="PROSITE" id="PS50949">
    <property type="entry name" value="HTH_GNTR"/>
    <property type="match status" value="1"/>
</dbReference>
<dbReference type="InterPro" id="IPR036388">
    <property type="entry name" value="WH-like_DNA-bd_sf"/>
</dbReference>
<name>A0A1K2HAY3_9NEIS</name>
<dbReference type="InterPro" id="IPR015421">
    <property type="entry name" value="PyrdxlP-dep_Trfase_major"/>
</dbReference>
<proteinExistence type="inferred from homology"/>
<evidence type="ECO:0000313" key="8">
    <source>
        <dbReference type="EMBL" id="SFZ73845.1"/>
    </source>
</evidence>
<protein>
    <recommendedName>
        <fullName evidence="2">Putative 8-amino-7-oxononanoate synthase</fullName>
    </recommendedName>
</protein>
<evidence type="ECO:0000256" key="2">
    <source>
        <dbReference type="ARBA" id="ARBA00021531"/>
    </source>
</evidence>
<dbReference type="SMART" id="SM00345">
    <property type="entry name" value="HTH_GNTR"/>
    <property type="match status" value="1"/>
</dbReference>
<feature type="domain" description="HTH gntR-type" evidence="7">
    <location>
        <begin position="4"/>
        <end position="72"/>
    </location>
</feature>
<reference evidence="8 9" key="1">
    <citation type="submission" date="2016-11" db="EMBL/GenBank/DDBJ databases">
        <authorList>
            <person name="Jaros S."/>
            <person name="Januszkiewicz K."/>
            <person name="Wedrychowicz H."/>
        </authorList>
    </citation>
    <scope>NUCLEOTIDE SEQUENCE [LARGE SCALE GENOMIC DNA]</scope>
    <source>
        <strain evidence="8 9">DSM 18899</strain>
    </source>
</reference>
<dbReference type="Gene3D" id="3.40.640.10">
    <property type="entry name" value="Type I PLP-dependent aspartate aminotransferase-like (Major domain)"/>
    <property type="match status" value="1"/>
</dbReference>
<keyword evidence="8" id="KW-0808">Transferase</keyword>
<dbReference type="Pfam" id="PF00392">
    <property type="entry name" value="GntR"/>
    <property type="match status" value="1"/>
</dbReference>
<dbReference type="GO" id="GO:0008483">
    <property type="term" value="F:transaminase activity"/>
    <property type="evidence" value="ECO:0007669"/>
    <property type="project" value="UniProtKB-KW"/>
</dbReference>
<comment type="similarity">
    <text evidence="1">In the C-terminal section; belongs to the class-I pyridoxal-phosphate-dependent aminotransferase family.</text>
</comment>
<keyword evidence="4" id="KW-0805">Transcription regulation</keyword>
<dbReference type="PANTHER" id="PTHR46577">
    <property type="entry name" value="HTH-TYPE TRANSCRIPTIONAL REGULATORY PROTEIN GABR"/>
    <property type="match status" value="1"/>
</dbReference>
<evidence type="ECO:0000256" key="3">
    <source>
        <dbReference type="ARBA" id="ARBA00022898"/>
    </source>
</evidence>
<dbReference type="RefSeq" id="WP_072427531.1">
    <property type="nucleotide sequence ID" value="NZ_FPKR01000003.1"/>
</dbReference>
<evidence type="ECO:0000256" key="6">
    <source>
        <dbReference type="ARBA" id="ARBA00023163"/>
    </source>
</evidence>
<dbReference type="Pfam" id="PF00155">
    <property type="entry name" value="Aminotran_1_2"/>
    <property type="match status" value="1"/>
</dbReference>
<keyword evidence="3" id="KW-0663">Pyridoxal phosphate</keyword>
<evidence type="ECO:0000256" key="5">
    <source>
        <dbReference type="ARBA" id="ARBA00023125"/>
    </source>
</evidence>
<keyword evidence="8" id="KW-0032">Aminotransferase</keyword>
<dbReference type="EMBL" id="FPKR01000003">
    <property type="protein sequence ID" value="SFZ73845.1"/>
    <property type="molecule type" value="Genomic_DNA"/>
</dbReference>
<dbReference type="CDD" id="cd07377">
    <property type="entry name" value="WHTH_GntR"/>
    <property type="match status" value="1"/>
</dbReference>
<dbReference type="AlphaFoldDB" id="A0A1K2HAY3"/>
<keyword evidence="9" id="KW-1185">Reference proteome</keyword>
<dbReference type="GO" id="GO:0003700">
    <property type="term" value="F:DNA-binding transcription factor activity"/>
    <property type="evidence" value="ECO:0007669"/>
    <property type="project" value="InterPro"/>
</dbReference>
<dbReference type="InterPro" id="IPR004839">
    <property type="entry name" value="Aminotransferase_I/II_large"/>
</dbReference>
<dbReference type="SUPFAM" id="SSF46785">
    <property type="entry name" value="Winged helix' DNA-binding domain"/>
    <property type="match status" value="1"/>
</dbReference>